<evidence type="ECO:0000313" key="1">
    <source>
        <dbReference type="EMBL" id="HGU32013.1"/>
    </source>
</evidence>
<sequence length="60" mass="6544">MGSMEEQVLKTAKEILVKFIETGRVSPSGFPEAFRSVYQAVYDTVVGVKAASAEEHPEAK</sequence>
<organism evidence="1">
    <name type="scientific">Desulfatirhabdium butyrativorans</name>
    <dbReference type="NCBI Taxonomy" id="340467"/>
    <lineage>
        <taxon>Bacteria</taxon>
        <taxon>Pseudomonadati</taxon>
        <taxon>Thermodesulfobacteriota</taxon>
        <taxon>Desulfobacteria</taxon>
        <taxon>Desulfobacterales</taxon>
        <taxon>Desulfatirhabdiaceae</taxon>
        <taxon>Desulfatirhabdium</taxon>
    </lineage>
</organism>
<accession>A0A7C4RPB6</accession>
<evidence type="ECO:0008006" key="2">
    <source>
        <dbReference type="Google" id="ProtNLM"/>
    </source>
</evidence>
<reference evidence="1" key="1">
    <citation type="journal article" date="2020" name="mSystems">
        <title>Genome- and Community-Level Interaction Insights into Carbon Utilization and Element Cycling Functions of Hydrothermarchaeota in Hydrothermal Sediment.</title>
        <authorList>
            <person name="Zhou Z."/>
            <person name="Liu Y."/>
            <person name="Xu W."/>
            <person name="Pan J."/>
            <person name="Luo Z.H."/>
            <person name="Li M."/>
        </authorList>
    </citation>
    <scope>NUCLEOTIDE SEQUENCE [LARGE SCALE GENOMIC DNA]</scope>
    <source>
        <strain evidence="1">SpSt-477</strain>
    </source>
</reference>
<protein>
    <recommendedName>
        <fullName evidence="2">Conjugal transfer protein TraB</fullName>
    </recommendedName>
</protein>
<comment type="caution">
    <text evidence="1">The sequence shown here is derived from an EMBL/GenBank/DDBJ whole genome shotgun (WGS) entry which is preliminary data.</text>
</comment>
<gene>
    <name evidence="1" type="ORF">ENS29_04055</name>
</gene>
<name>A0A7C4RPB6_9BACT</name>
<dbReference type="AlphaFoldDB" id="A0A7C4RPB6"/>
<proteinExistence type="predicted"/>
<dbReference type="EMBL" id="DSUH01000087">
    <property type="protein sequence ID" value="HGU32013.1"/>
    <property type="molecule type" value="Genomic_DNA"/>
</dbReference>